<sequence length="515" mass="55854">MEQRADVVIVGAGHNGLAAAILLARKNLRVLVLEEKPTLGGATKTEFPFSRAPKLGISTGAYLLGLIPPELVAKLGVDLPMKRRDPHYFLPTRDNRSLLFGSDTASMRRQITEFFSEADGNANVALNEELSAMRDDIAPTWLEEPLSLEQTAERYVRPALRKAFVDLCRGPVSDYLDRFGFRSDLIKAMYAVTDGFSGLSGGYDSPGTGMNFLIHNMCRLPGADGTWMVVEGGMGTVSQRLAAKARAEGAVIREGVKVASIEVTDGAVSGVLLEDGSRIATKVVVSNADPYRTRGLVGKDRLPVALSQRLDEVQRPGTTMKVNMALRKLPTFTCLPEDRGQYGATIHLLPDEHEVLASLRKAHADAMAGRLPEFPSMEWYIHTAVDGSLRDAEGRHNAALFVQWVPYELEGGRSWDDALPGYVKQLLSICDRFAPGTSDLVEDTFALSPKGIERHFGITYGHIHHVDNSYGFDERMPYRFGVPGLYLASAGAHPAGAVIGAAGHNAAAAVIKDLG</sequence>
<reference evidence="5 6" key="1">
    <citation type="submission" date="2019-04" db="EMBL/GenBank/DDBJ databases">
        <authorList>
            <person name="Li Y."/>
            <person name="Wang J."/>
        </authorList>
    </citation>
    <scope>NUCLEOTIDE SEQUENCE [LARGE SCALE GENOMIC DNA]</scope>
    <source>
        <strain evidence="5 6">DSM 14668</strain>
    </source>
</reference>
<evidence type="ECO:0000259" key="4">
    <source>
        <dbReference type="Pfam" id="PF01593"/>
    </source>
</evidence>
<dbReference type="InterPro" id="IPR036188">
    <property type="entry name" value="FAD/NAD-bd_sf"/>
</dbReference>
<evidence type="ECO:0000313" key="5">
    <source>
        <dbReference type="EMBL" id="TKD01824.1"/>
    </source>
</evidence>
<proteinExistence type="predicted"/>
<dbReference type="Gene3D" id="3.50.50.60">
    <property type="entry name" value="FAD/NAD(P)-binding domain"/>
    <property type="match status" value="2"/>
</dbReference>
<feature type="domain" description="Amine oxidase" evidence="4">
    <location>
        <begin position="16"/>
        <end position="294"/>
    </location>
</feature>
<evidence type="ECO:0000313" key="6">
    <source>
        <dbReference type="Proteomes" id="UP000309215"/>
    </source>
</evidence>
<comment type="caution">
    <text evidence="5">The sequence shown here is derived from an EMBL/GenBank/DDBJ whole genome shotgun (WGS) entry which is preliminary data.</text>
</comment>
<protein>
    <recommendedName>
        <fullName evidence="3">Pyridine nucleotide-disulfide oxidoreductase domain-containing protein 2</fullName>
    </recommendedName>
</protein>
<organism evidence="5 6">
    <name type="scientific">Polyangium fumosum</name>
    <dbReference type="NCBI Taxonomy" id="889272"/>
    <lineage>
        <taxon>Bacteria</taxon>
        <taxon>Pseudomonadati</taxon>
        <taxon>Myxococcota</taxon>
        <taxon>Polyangia</taxon>
        <taxon>Polyangiales</taxon>
        <taxon>Polyangiaceae</taxon>
        <taxon>Polyangium</taxon>
    </lineage>
</organism>
<comment type="subunit">
    <text evidence="2">Interacts with COX5B; this interaction may contribute to localize PYROXD2 to the inner face of the inner mitochondrial membrane.</text>
</comment>
<dbReference type="RefSeq" id="WP_136932536.1">
    <property type="nucleotide sequence ID" value="NZ_SSMQ01000037.1"/>
</dbReference>
<evidence type="ECO:0000256" key="2">
    <source>
        <dbReference type="ARBA" id="ARBA00038825"/>
    </source>
</evidence>
<dbReference type="PANTHER" id="PTHR10668:SF103">
    <property type="entry name" value="PYRIDINE NUCLEOTIDE-DISULFIDE OXIDOREDUCTASE DOMAIN-CONTAINING PROTEIN 2"/>
    <property type="match status" value="1"/>
</dbReference>
<dbReference type="EMBL" id="SSMQ01000037">
    <property type="protein sequence ID" value="TKD01824.1"/>
    <property type="molecule type" value="Genomic_DNA"/>
</dbReference>
<accession>A0A4V5PNX0</accession>
<dbReference type="AlphaFoldDB" id="A0A4V5PNX0"/>
<name>A0A4V5PNX0_9BACT</name>
<dbReference type="OrthoDB" id="9774675at2"/>
<dbReference type="Proteomes" id="UP000309215">
    <property type="component" value="Unassembled WGS sequence"/>
</dbReference>
<dbReference type="InterPro" id="IPR002937">
    <property type="entry name" value="Amino_oxidase"/>
</dbReference>
<evidence type="ECO:0000256" key="1">
    <source>
        <dbReference type="ARBA" id="ARBA00037217"/>
    </source>
</evidence>
<dbReference type="Pfam" id="PF01593">
    <property type="entry name" value="Amino_oxidase"/>
    <property type="match status" value="1"/>
</dbReference>
<keyword evidence="6" id="KW-1185">Reference proteome</keyword>
<dbReference type="GO" id="GO:0016491">
    <property type="term" value="F:oxidoreductase activity"/>
    <property type="evidence" value="ECO:0007669"/>
    <property type="project" value="InterPro"/>
</dbReference>
<gene>
    <name evidence="5" type="ORF">E8A74_30020</name>
</gene>
<evidence type="ECO:0000256" key="3">
    <source>
        <dbReference type="ARBA" id="ARBA00040298"/>
    </source>
</evidence>
<dbReference type="SUPFAM" id="SSF51905">
    <property type="entry name" value="FAD/NAD(P)-binding domain"/>
    <property type="match status" value="1"/>
</dbReference>
<dbReference type="PANTHER" id="PTHR10668">
    <property type="entry name" value="PHYTOENE DEHYDROGENASE"/>
    <property type="match status" value="1"/>
</dbReference>
<comment type="function">
    <text evidence="1">Probable oxidoreductase that may play a role as regulator of mitochondrial function.</text>
</comment>